<evidence type="ECO:0000259" key="14">
    <source>
        <dbReference type="Pfam" id="PF19291"/>
    </source>
</evidence>
<name>A0A250VRM6_STROL</name>
<evidence type="ECO:0000256" key="8">
    <source>
        <dbReference type="ARBA" id="ARBA00030473"/>
    </source>
</evidence>
<organism evidence="15 16">
    <name type="scientific">Streptomyces olivochromogenes</name>
    <dbReference type="NCBI Taxonomy" id="1963"/>
    <lineage>
        <taxon>Bacteria</taxon>
        <taxon>Bacillati</taxon>
        <taxon>Actinomycetota</taxon>
        <taxon>Actinomycetes</taxon>
        <taxon>Kitasatosporales</taxon>
        <taxon>Streptomycetaceae</taxon>
        <taxon>Streptomyces</taxon>
    </lineage>
</organism>
<evidence type="ECO:0000256" key="2">
    <source>
        <dbReference type="ARBA" id="ARBA00006188"/>
    </source>
</evidence>
<evidence type="ECO:0000256" key="11">
    <source>
        <dbReference type="ARBA" id="ARBA00060615"/>
    </source>
</evidence>
<feature type="region of interest" description="Disordered" evidence="12">
    <location>
        <begin position="606"/>
        <end position="633"/>
    </location>
</feature>
<evidence type="ECO:0000256" key="1">
    <source>
        <dbReference type="ARBA" id="ARBA00001576"/>
    </source>
</evidence>
<keyword evidence="16" id="KW-1185">Reference proteome</keyword>
<keyword evidence="6" id="KW-0119">Carbohydrate metabolism</keyword>
<comment type="cofactor">
    <cofactor evidence="10">
        <name>phosphate</name>
        <dbReference type="ChEBI" id="CHEBI:43474"/>
    </cofactor>
</comment>
<evidence type="ECO:0000313" key="16">
    <source>
        <dbReference type="Proteomes" id="UP000217446"/>
    </source>
</evidence>
<dbReference type="SUPFAM" id="SSF48208">
    <property type="entry name" value="Six-hairpin glycosidases"/>
    <property type="match status" value="1"/>
</dbReference>
<dbReference type="PANTHER" id="PTHR31616:SF0">
    <property type="entry name" value="GLUCAN 1,4-ALPHA-GLUCOSIDASE"/>
    <property type="match status" value="1"/>
</dbReference>
<gene>
    <name evidence="15" type="ORF">SO3561_08250</name>
</gene>
<feature type="domain" description="GH15-like" evidence="13">
    <location>
        <begin position="222"/>
        <end position="592"/>
    </location>
</feature>
<dbReference type="EMBL" id="BDQI01000028">
    <property type="protein sequence ID" value="GAX56682.1"/>
    <property type="molecule type" value="Genomic_DNA"/>
</dbReference>
<dbReference type="FunFam" id="1.50.10.10:FF:000005">
    <property type="entry name" value="Glycosyl hydrolase, glucoamylase"/>
    <property type="match status" value="1"/>
</dbReference>
<dbReference type="InterPro" id="IPR011613">
    <property type="entry name" value="GH15-like"/>
</dbReference>
<accession>A0A250VRM6</accession>
<evidence type="ECO:0000256" key="9">
    <source>
        <dbReference type="ARBA" id="ARBA00031637"/>
    </source>
</evidence>
<dbReference type="GO" id="GO:0004555">
    <property type="term" value="F:alpha,alpha-trehalase activity"/>
    <property type="evidence" value="ECO:0007669"/>
    <property type="project" value="UniProtKB-EC"/>
</dbReference>
<protein>
    <recommendedName>
        <fullName evidence="4">Trehalase</fullName>
        <ecNumber evidence="3">3.2.1.28</ecNumber>
    </recommendedName>
    <alternativeName>
        <fullName evidence="8">Alpha,alpha-trehalase</fullName>
    </alternativeName>
    <alternativeName>
        <fullName evidence="9">Alpha,alpha-trehalose glucohydrolase</fullName>
    </alternativeName>
</protein>
<reference evidence="16" key="1">
    <citation type="submission" date="2017-05" db="EMBL/GenBank/DDBJ databases">
        <title>Streptomyces olivochromogenes NBRC 3561 whole genome shotgun sequence.</title>
        <authorList>
            <person name="Dohra H."/>
            <person name="Kodani S."/>
        </authorList>
    </citation>
    <scope>NUCLEOTIDE SEQUENCE [LARGE SCALE GENOMIC DNA]</scope>
    <source>
        <strain evidence="16">NBRC 3561</strain>
    </source>
</reference>
<dbReference type="InterPro" id="IPR008928">
    <property type="entry name" value="6-hairpin_glycosidase_sf"/>
</dbReference>
<dbReference type="InterPro" id="IPR012341">
    <property type="entry name" value="6hp_glycosidase-like_sf"/>
</dbReference>
<dbReference type="STRING" id="1963.AQJ27_43650"/>
<dbReference type="GO" id="GO:0005993">
    <property type="term" value="P:trehalose catabolic process"/>
    <property type="evidence" value="ECO:0007669"/>
    <property type="project" value="UniProtKB-ARBA"/>
</dbReference>
<dbReference type="Gene3D" id="1.50.10.10">
    <property type="match status" value="1"/>
</dbReference>
<dbReference type="AlphaFoldDB" id="A0A250VRM6"/>
<sequence length="633" mass="69817">MKRLPRIEQYGLIGDMQTSAHVCDDGSIDWLCLPRFDSPAVFASLLGTQKHGTWRIAPAAPAGRSSSEAVAERRYRGDSLVLESVWRTQAGSVRVLDFMPPRDGAPQVIRIVEGLTGEVSMVSAMRPRPGYGGVSPWIHEAGGRMVAEAGADALWLDTCVQQVEKDGVIVSAFSVAAEQSVAFVLSWCPSHATAPDVPDPEAALSETLIFWQDWTRECTYNGPYREAVVRSLIALKAMTYGPSGGIVAAPTTSLPEEIGGKRNWDYRFTWLRDASTTLAALLGTGYRQEAQAWRRWLLRTVAGDPENLQIMYGITGERDLRERELPWLPGYEGSTPVRVGNGAADQLQLDVYGEVIETLYLAHESGVAHCADTAVLHQRLVEHLAQRWQDPDEGIWEIRGARRHFVHSKVMAWVAIDRTIRLVEAGSLHMDLDYLAELRAKIHHEVCTKGFDPVRNTFTQSYGSQELDAATLLIPRVGFLPPDDPRVVGTVDAVRRELSTPDGLVRRYPTIGDHAGVDGLTGDEGTFVLCSFWLVDALALTGRLDEAHALFERLLALRNDLGLLAEEYDPVQQRQLGNFPQAFSHMGLIQSARLLQLLATQSSHHRGAVAVPTPRSTSRSTRQTCADLTPQHA</sequence>
<comment type="similarity">
    <text evidence="2">Belongs to the glycosyl hydrolase 15 family.</text>
</comment>
<keyword evidence="7" id="KW-0326">Glycosidase</keyword>
<dbReference type="Pfam" id="PF00723">
    <property type="entry name" value="Glyco_hydro_15"/>
    <property type="match status" value="1"/>
</dbReference>
<dbReference type="InterPro" id="IPR045582">
    <property type="entry name" value="Trehalase-like_N"/>
</dbReference>
<dbReference type="Proteomes" id="UP000217446">
    <property type="component" value="Unassembled WGS sequence"/>
</dbReference>
<dbReference type="EC" id="3.2.1.28" evidence="3"/>
<evidence type="ECO:0000256" key="3">
    <source>
        <dbReference type="ARBA" id="ARBA00012757"/>
    </source>
</evidence>
<evidence type="ECO:0000259" key="13">
    <source>
        <dbReference type="Pfam" id="PF00723"/>
    </source>
</evidence>
<dbReference type="PANTHER" id="PTHR31616">
    <property type="entry name" value="TREHALASE"/>
    <property type="match status" value="1"/>
</dbReference>
<feature type="compositionally biased region" description="Low complexity" evidence="12">
    <location>
        <begin position="612"/>
        <end position="622"/>
    </location>
</feature>
<keyword evidence="5" id="KW-0378">Hydrolase</keyword>
<evidence type="ECO:0000256" key="4">
    <source>
        <dbReference type="ARBA" id="ARBA00019905"/>
    </source>
</evidence>
<evidence type="ECO:0000256" key="12">
    <source>
        <dbReference type="SAM" id="MobiDB-lite"/>
    </source>
</evidence>
<evidence type="ECO:0000256" key="5">
    <source>
        <dbReference type="ARBA" id="ARBA00022801"/>
    </source>
</evidence>
<proteinExistence type="inferred from homology"/>
<dbReference type="Pfam" id="PF19291">
    <property type="entry name" value="TREH_N"/>
    <property type="match status" value="1"/>
</dbReference>
<evidence type="ECO:0000256" key="7">
    <source>
        <dbReference type="ARBA" id="ARBA00023295"/>
    </source>
</evidence>
<evidence type="ECO:0000256" key="6">
    <source>
        <dbReference type="ARBA" id="ARBA00023277"/>
    </source>
</evidence>
<evidence type="ECO:0000313" key="15">
    <source>
        <dbReference type="EMBL" id="GAX56682.1"/>
    </source>
</evidence>
<comment type="catalytic activity">
    <reaction evidence="1">
        <text>alpha,alpha-trehalose + H2O = alpha-D-glucose + beta-D-glucose</text>
        <dbReference type="Rhea" id="RHEA:32675"/>
        <dbReference type="ChEBI" id="CHEBI:15377"/>
        <dbReference type="ChEBI" id="CHEBI:15903"/>
        <dbReference type="ChEBI" id="CHEBI:16551"/>
        <dbReference type="ChEBI" id="CHEBI:17925"/>
        <dbReference type="EC" id="3.2.1.28"/>
    </reaction>
</comment>
<comment type="pathway">
    <text evidence="11">Glycan degradation; trehalose degradation; D-glucose from alpha,alpha-trehalose: step 1/1.</text>
</comment>
<evidence type="ECO:0000256" key="10">
    <source>
        <dbReference type="ARBA" id="ARBA00053030"/>
    </source>
</evidence>
<comment type="caution">
    <text evidence="15">The sequence shown here is derived from an EMBL/GenBank/DDBJ whole genome shotgun (WGS) entry which is preliminary data.</text>
</comment>
<dbReference type="RefSeq" id="WP_067382230.1">
    <property type="nucleotide sequence ID" value="NZ_BDQI01000028.1"/>
</dbReference>
<feature type="domain" description="Trehalase-like N-terminal" evidence="14">
    <location>
        <begin position="5"/>
        <end position="183"/>
    </location>
</feature>